<evidence type="ECO:0000313" key="2">
    <source>
        <dbReference type="EMBL" id="MDT0631016.1"/>
    </source>
</evidence>
<feature type="chain" id="PRO_5047258530" description="Lipoprotein" evidence="1">
    <location>
        <begin position="21"/>
        <end position="213"/>
    </location>
</feature>
<evidence type="ECO:0000313" key="3">
    <source>
        <dbReference type="Proteomes" id="UP001267426"/>
    </source>
</evidence>
<reference evidence="2 3" key="1">
    <citation type="submission" date="2023-09" db="EMBL/GenBank/DDBJ databases">
        <authorList>
            <person name="Rey-Velasco X."/>
        </authorList>
    </citation>
    <scope>NUCLEOTIDE SEQUENCE [LARGE SCALE GENOMIC DNA]</scope>
    <source>
        <strain evidence="2 3">F394</strain>
    </source>
</reference>
<dbReference type="RefSeq" id="WP_311662355.1">
    <property type="nucleotide sequence ID" value="NZ_JAVRHT010000007.1"/>
</dbReference>
<dbReference type="EMBL" id="JAVRHT010000007">
    <property type="protein sequence ID" value="MDT0631016.1"/>
    <property type="molecule type" value="Genomic_DNA"/>
</dbReference>
<keyword evidence="3" id="KW-1185">Reference proteome</keyword>
<feature type="signal peptide" evidence="1">
    <location>
        <begin position="1"/>
        <end position="20"/>
    </location>
</feature>
<evidence type="ECO:0000256" key="1">
    <source>
        <dbReference type="SAM" id="SignalP"/>
    </source>
</evidence>
<proteinExistence type="predicted"/>
<sequence>MPRLPLLAALALLAAPLAGCGGSDDYGGDVEDTGETGLFGRAQEMAAAVEQMEETANQAPAEPVDFRRLRDLLPETLVGLERTNVEGAKQGSMGFSISEASADYGAGDSTVSVKVTDMGAVPAMGMMGAAWTMTDVDRETATGYEKTVRLGESKGYRTYDTGSRRGEFSLVVADRFLVNVTGRGVDDADLEAALRAVDLSALAAMRDDGRQEA</sequence>
<protein>
    <recommendedName>
        <fullName evidence="4">Lipoprotein</fullName>
    </recommendedName>
</protein>
<evidence type="ECO:0008006" key="4">
    <source>
        <dbReference type="Google" id="ProtNLM"/>
    </source>
</evidence>
<gene>
    <name evidence="2" type="ORF">RM540_04570</name>
</gene>
<name>A0ABU3BNZ2_9BACT</name>
<dbReference type="Proteomes" id="UP001267426">
    <property type="component" value="Unassembled WGS sequence"/>
</dbReference>
<organism evidence="2 3">
    <name type="scientific">Rubrivirga litoralis</name>
    <dbReference type="NCBI Taxonomy" id="3075598"/>
    <lineage>
        <taxon>Bacteria</taxon>
        <taxon>Pseudomonadati</taxon>
        <taxon>Rhodothermota</taxon>
        <taxon>Rhodothermia</taxon>
        <taxon>Rhodothermales</taxon>
        <taxon>Rubricoccaceae</taxon>
        <taxon>Rubrivirga</taxon>
    </lineage>
</organism>
<keyword evidence="1" id="KW-0732">Signal</keyword>
<comment type="caution">
    <text evidence="2">The sequence shown here is derived from an EMBL/GenBank/DDBJ whole genome shotgun (WGS) entry which is preliminary data.</text>
</comment>
<accession>A0ABU3BNZ2</accession>